<feature type="non-terminal residue" evidence="1">
    <location>
        <position position="1"/>
    </location>
</feature>
<accession>A0AA38C2D4</accession>
<evidence type="ECO:0000313" key="1">
    <source>
        <dbReference type="EMBL" id="KAH9293406.1"/>
    </source>
</evidence>
<comment type="caution">
    <text evidence="1">The sequence shown here is derived from an EMBL/GenBank/DDBJ whole genome shotgun (WGS) entry which is preliminary data.</text>
</comment>
<feature type="non-terminal residue" evidence="1">
    <location>
        <position position="90"/>
    </location>
</feature>
<protein>
    <submittedName>
        <fullName evidence="1">Uncharacterized protein</fullName>
    </submittedName>
</protein>
<name>A0AA38C2D4_TAXCH</name>
<dbReference type="Proteomes" id="UP000824469">
    <property type="component" value="Unassembled WGS sequence"/>
</dbReference>
<sequence>FIACTTRAAALGEGPLSESMAHGNGYQYGSSPVVCNRCGTQIVHADKYLKSMLRIVLSWDSQGQVHGNKKMLLRLKVVQLQHAHTKKNQV</sequence>
<dbReference type="AlphaFoldDB" id="A0AA38C2D4"/>
<organism evidence="1 2">
    <name type="scientific">Taxus chinensis</name>
    <name type="common">Chinese yew</name>
    <name type="synonym">Taxus wallichiana var. chinensis</name>
    <dbReference type="NCBI Taxonomy" id="29808"/>
    <lineage>
        <taxon>Eukaryota</taxon>
        <taxon>Viridiplantae</taxon>
        <taxon>Streptophyta</taxon>
        <taxon>Embryophyta</taxon>
        <taxon>Tracheophyta</taxon>
        <taxon>Spermatophyta</taxon>
        <taxon>Pinopsida</taxon>
        <taxon>Pinidae</taxon>
        <taxon>Conifers II</taxon>
        <taxon>Cupressales</taxon>
        <taxon>Taxaceae</taxon>
        <taxon>Taxus</taxon>
    </lineage>
</organism>
<gene>
    <name evidence="1" type="ORF">KI387_041390</name>
</gene>
<dbReference type="EMBL" id="JAHRHJ020001177">
    <property type="protein sequence ID" value="KAH9293406.1"/>
    <property type="molecule type" value="Genomic_DNA"/>
</dbReference>
<reference evidence="1 2" key="1">
    <citation type="journal article" date="2021" name="Nat. Plants">
        <title>The Taxus genome provides insights into paclitaxel biosynthesis.</title>
        <authorList>
            <person name="Xiong X."/>
            <person name="Gou J."/>
            <person name="Liao Q."/>
            <person name="Li Y."/>
            <person name="Zhou Q."/>
            <person name="Bi G."/>
            <person name="Li C."/>
            <person name="Du R."/>
            <person name="Wang X."/>
            <person name="Sun T."/>
            <person name="Guo L."/>
            <person name="Liang H."/>
            <person name="Lu P."/>
            <person name="Wu Y."/>
            <person name="Zhang Z."/>
            <person name="Ro D.K."/>
            <person name="Shang Y."/>
            <person name="Huang S."/>
            <person name="Yan J."/>
        </authorList>
    </citation>
    <scope>NUCLEOTIDE SEQUENCE [LARGE SCALE GENOMIC DNA]</scope>
    <source>
        <strain evidence="1">Ta-2019</strain>
    </source>
</reference>
<evidence type="ECO:0000313" key="2">
    <source>
        <dbReference type="Proteomes" id="UP000824469"/>
    </source>
</evidence>
<keyword evidence="2" id="KW-1185">Reference proteome</keyword>
<dbReference type="PANTHER" id="PTHR37393:SF1">
    <property type="entry name" value="AT-RICH INTERACTIVE DOMAIN-CONTAINING PROTEIN 1A-LIKE"/>
    <property type="match status" value="1"/>
</dbReference>
<dbReference type="PANTHER" id="PTHR37393">
    <property type="entry name" value="AT-RICH INTERACTIVE DOMAIN-CONTAINING PROTEIN 1A-LIKE"/>
    <property type="match status" value="1"/>
</dbReference>
<proteinExistence type="predicted"/>